<evidence type="ECO:0000256" key="24">
    <source>
        <dbReference type="ARBA" id="ARBA00079631"/>
    </source>
</evidence>
<dbReference type="GO" id="GO:0005905">
    <property type="term" value="C:clathrin-coated pit"/>
    <property type="evidence" value="ECO:0007669"/>
    <property type="project" value="UniProtKB-SubCell"/>
</dbReference>
<comment type="subcellular location">
    <subcellularLocation>
        <location evidence="1">Cell junction</location>
    </subcellularLocation>
    <subcellularLocation>
        <location evidence="2">Cell membrane</location>
        <topology evidence="2">Peripheral membrane protein</topology>
        <orientation evidence="2">Cytoplasmic side</orientation>
    </subcellularLocation>
    <subcellularLocation>
        <location evidence="5">Cell projection</location>
        <location evidence="5">Stereocilium</location>
    </subcellularLocation>
    <subcellularLocation>
        <location evidence="3">Cytoplasm</location>
    </subcellularLocation>
    <subcellularLocation>
        <location evidence="4">Membrane</location>
        <location evidence="4">Clathrin-coated pit</location>
    </subcellularLocation>
</comment>
<evidence type="ECO:0000256" key="2">
    <source>
        <dbReference type="ARBA" id="ARBA00004413"/>
    </source>
</evidence>
<dbReference type="CDD" id="cd11761">
    <property type="entry name" value="SH3_FCHSD_1"/>
    <property type="match status" value="1"/>
</dbReference>
<dbReference type="FunFam" id="2.30.30.40:FF:000033">
    <property type="entry name" value="FCH and double SH3 domains protein 2"/>
    <property type="match status" value="1"/>
</dbReference>
<dbReference type="EMBL" id="VWZF01006318">
    <property type="protein sequence ID" value="NXF82408.1"/>
    <property type="molecule type" value="Genomic_DNA"/>
</dbReference>
<accession>A0A7K8WVF2</accession>
<gene>
    <name evidence="31" type="primary">Fchsd2</name>
    <name evidence="31" type="ORF">SCLMEX_R05828</name>
</gene>
<feature type="coiled-coil region" evidence="27">
    <location>
        <begin position="381"/>
        <end position="408"/>
    </location>
</feature>
<evidence type="ECO:0000259" key="29">
    <source>
        <dbReference type="PROSITE" id="PS50002"/>
    </source>
</evidence>
<name>A0A7K8WVF2_9FURN</name>
<sequence>VKVTQELKNIQVEQMTKLQAKHQAECELLEDIRAFSQKRAAIEKEYAQSIQKLASQYLKKDWLGIKADERSDYRSMYSVWKSLLEGTMQVAQSRLNICENYKNLISEPARSVRCFKEQQLKKCVEQLSRIQAELQETVKDLAKGKKKYFESEQMAQAVRDKADIEAKSKLSLFQSRISLQKASVKLKARRSECNSKAIHARNDYLLTLAAANAHQDRYYQTDLVNIMKALDGNISDHLKDYLMAFSRTELETCQAVQNTFQFLLDTSSRVVRDHNLQLFLQDNSVFRKPQPFQFQPSDSDTSFNAVQLVEIEPSPVSAMRMTIAESRQLESETGTTEEHSLNKEARKWATRVAREHKNIVHSQRTLEELECHGPVMSEQSRAELEQKMDEARESIRKAEVVKLKAEARLELLRQIGVSVDSWLKSAMNQVLEELESERWAGLPVGTNNGCTPPINADAEKEEGEEFEDSMDVFDDSSSSPSGTLRNYPLTCKVVYSYKASQPDELTIEEHEVLEVIEDGDMEDWVKARNKAGQVGYVPEKYLQFPTSSSLLSMLQSLAALDSRSHTSSNSADADPLSGSLNGDASVCFVKALYDYEGQTGEELSFPEGAVIRILHKENQDDDGFWEGEFNGRVGVFPSVLVEELTGSENGDAPWAGDSQVSPSPKPNNVLAPLPLYDQPPTSPYPSPDKRGSQFFPRSPSANENSFGPESPGFSQPPRIPAETSYGKLRPVRAAPPPPTQQHRRPAEKIEDVEITLV</sequence>
<keyword evidence="32" id="KW-1185">Reference proteome</keyword>
<evidence type="ECO:0000256" key="9">
    <source>
        <dbReference type="ARBA" id="ARBA00022490"/>
    </source>
</evidence>
<evidence type="ECO:0000256" key="7">
    <source>
        <dbReference type="ARBA" id="ARBA00022448"/>
    </source>
</evidence>
<evidence type="ECO:0000256" key="25">
    <source>
        <dbReference type="PROSITE-ProRule" id="PRU00192"/>
    </source>
</evidence>
<evidence type="ECO:0000256" key="27">
    <source>
        <dbReference type="SAM" id="Coils"/>
    </source>
</evidence>
<feature type="domain" description="SH3" evidence="29">
    <location>
        <begin position="584"/>
        <end position="646"/>
    </location>
</feature>
<keyword evidence="6 25" id="KW-0728">SH3 domain</keyword>
<evidence type="ECO:0000256" key="13">
    <source>
        <dbReference type="ARBA" id="ARBA00022927"/>
    </source>
</evidence>
<organism evidence="31 32">
    <name type="scientific">Sclerurus mexicanus</name>
    <name type="common">tawny-throated leaftosser</name>
    <dbReference type="NCBI Taxonomy" id="265632"/>
    <lineage>
        <taxon>Eukaryota</taxon>
        <taxon>Metazoa</taxon>
        <taxon>Chordata</taxon>
        <taxon>Craniata</taxon>
        <taxon>Vertebrata</taxon>
        <taxon>Euteleostomi</taxon>
        <taxon>Archelosauria</taxon>
        <taxon>Archosauria</taxon>
        <taxon>Dinosauria</taxon>
        <taxon>Saurischia</taxon>
        <taxon>Theropoda</taxon>
        <taxon>Coelurosauria</taxon>
        <taxon>Aves</taxon>
        <taxon>Neognathae</taxon>
        <taxon>Neoaves</taxon>
        <taxon>Telluraves</taxon>
        <taxon>Australaves</taxon>
        <taxon>Passeriformes</taxon>
        <taxon>Furnariidae</taxon>
        <taxon>Sclerurus</taxon>
    </lineage>
</organism>
<dbReference type="GO" id="GO:0008289">
    <property type="term" value="F:lipid binding"/>
    <property type="evidence" value="ECO:0007669"/>
    <property type="project" value="UniProtKB-KW"/>
</dbReference>
<keyword evidence="13" id="KW-0653">Protein transport</keyword>
<evidence type="ECO:0000256" key="28">
    <source>
        <dbReference type="SAM" id="MobiDB-lite"/>
    </source>
</evidence>
<evidence type="ECO:0000256" key="20">
    <source>
        <dbReference type="ARBA" id="ARBA00056238"/>
    </source>
</evidence>
<dbReference type="SMART" id="SM00326">
    <property type="entry name" value="SH3"/>
    <property type="match status" value="2"/>
</dbReference>
<feature type="non-terminal residue" evidence="31">
    <location>
        <position position="757"/>
    </location>
</feature>
<feature type="region of interest" description="Disordered" evidence="28">
    <location>
        <begin position="647"/>
        <end position="757"/>
    </location>
</feature>
<comment type="caution">
    <text evidence="31">The sequence shown here is derived from an EMBL/GenBank/DDBJ whole genome shotgun (WGS) entry which is preliminary data.</text>
</comment>
<feature type="domain" description="SH3" evidence="29">
    <location>
        <begin position="486"/>
        <end position="547"/>
    </location>
</feature>
<keyword evidence="16" id="KW-0446">Lipid-binding</keyword>
<dbReference type="GO" id="GO:0055037">
    <property type="term" value="C:recycling endosome"/>
    <property type="evidence" value="ECO:0007669"/>
    <property type="project" value="TreeGrafter"/>
</dbReference>
<dbReference type="PROSITE" id="PS51741">
    <property type="entry name" value="F_BAR"/>
    <property type="match status" value="1"/>
</dbReference>
<evidence type="ECO:0000256" key="26">
    <source>
        <dbReference type="PROSITE-ProRule" id="PRU01077"/>
    </source>
</evidence>
<evidence type="ECO:0000256" key="8">
    <source>
        <dbReference type="ARBA" id="ARBA00022475"/>
    </source>
</evidence>
<keyword evidence="11" id="KW-0254">Endocytosis</keyword>
<dbReference type="GO" id="GO:0030833">
    <property type="term" value="P:regulation of actin filament polymerization"/>
    <property type="evidence" value="ECO:0007669"/>
    <property type="project" value="TreeGrafter"/>
</dbReference>
<dbReference type="OrthoDB" id="10065861at2759"/>
<keyword evidence="7" id="KW-0813">Transport</keyword>
<dbReference type="AlphaFoldDB" id="A0A7K8WVF2"/>
<evidence type="ECO:0000256" key="22">
    <source>
        <dbReference type="ARBA" id="ARBA00070544"/>
    </source>
</evidence>
<dbReference type="GO" id="GO:0070161">
    <property type="term" value="C:anchoring junction"/>
    <property type="evidence" value="ECO:0007669"/>
    <property type="project" value="UniProtKB-SubCell"/>
</dbReference>
<dbReference type="PROSITE" id="PS50002">
    <property type="entry name" value="SH3"/>
    <property type="match status" value="2"/>
</dbReference>
<evidence type="ECO:0000256" key="10">
    <source>
        <dbReference type="ARBA" id="ARBA00022553"/>
    </source>
</evidence>
<keyword evidence="19" id="KW-0966">Cell projection</keyword>
<dbReference type="FunFam" id="1.20.1270.60:FF:000026">
    <property type="entry name" value="FCH and double SH3 domains protein 2"/>
    <property type="match status" value="1"/>
</dbReference>
<feature type="domain" description="F-BAR" evidence="30">
    <location>
        <begin position="1"/>
        <end position="275"/>
    </location>
</feature>
<dbReference type="SUPFAM" id="SSF103657">
    <property type="entry name" value="BAR/IMD domain-like"/>
    <property type="match status" value="1"/>
</dbReference>
<dbReference type="GO" id="GO:0007274">
    <property type="term" value="P:neuromuscular synaptic transmission"/>
    <property type="evidence" value="ECO:0007669"/>
    <property type="project" value="TreeGrafter"/>
</dbReference>
<dbReference type="Pfam" id="PF00018">
    <property type="entry name" value="SH3_1"/>
    <property type="match status" value="1"/>
</dbReference>
<comment type="function">
    <text evidence="20">Adapter protein that plays a role in endocytosis via clathrin-coated pits. Contributes to the internalization of cell surface receptors, such as integrin ITGB1 and transferrin receptor. Promotes endocytosis of EGFR in cancer cells, and thereby contributes to the down-regulation of EGFR signaling. Recruited to clathrin-coated pits during a mid-to-late stage of assembly, where it is required for normal progress from U-shaped intermediate stage pits to terminal, omega-shaped pits. Binds to membranes enriched in phosphatidylinositol 3,4-bisphosphate or phosphatidylinositol 3,4,5-trisphosphate. When bound to membranes, promotes actin polymerization via its interaction with WAS and/or WASL which leads to the activation of the Arp2/3 complex. Does not promote actin polymerisation in the absence of membranes.</text>
</comment>
<keyword evidence="10" id="KW-0597">Phosphoprotein</keyword>
<dbReference type="GO" id="GO:0031594">
    <property type="term" value="C:neuromuscular junction"/>
    <property type="evidence" value="ECO:0007669"/>
    <property type="project" value="TreeGrafter"/>
</dbReference>
<dbReference type="Proteomes" id="UP000588334">
    <property type="component" value="Unassembled WGS sequence"/>
</dbReference>
<evidence type="ECO:0000256" key="1">
    <source>
        <dbReference type="ARBA" id="ARBA00004282"/>
    </source>
</evidence>
<dbReference type="Gene3D" id="1.20.1270.60">
    <property type="entry name" value="Arfaptin homology (AH) domain/BAR domain"/>
    <property type="match status" value="1"/>
</dbReference>
<evidence type="ECO:0000256" key="23">
    <source>
        <dbReference type="ARBA" id="ARBA00079454"/>
    </source>
</evidence>
<dbReference type="InterPro" id="IPR001452">
    <property type="entry name" value="SH3_domain"/>
</dbReference>
<evidence type="ECO:0000256" key="21">
    <source>
        <dbReference type="ARBA" id="ARBA00064013"/>
    </source>
</evidence>
<dbReference type="SMART" id="SM00055">
    <property type="entry name" value="FCH"/>
    <property type="match status" value="1"/>
</dbReference>
<evidence type="ECO:0000256" key="15">
    <source>
        <dbReference type="ARBA" id="ARBA00023054"/>
    </source>
</evidence>
<dbReference type="InterPro" id="IPR031160">
    <property type="entry name" value="F_BAR_dom"/>
</dbReference>
<dbReference type="PANTHER" id="PTHR15735:SF11">
    <property type="entry name" value="F-BAR AND DOUBLE SH3 DOMAINS PROTEIN 2"/>
    <property type="match status" value="1"/>
</dbReference>
<keyword evidence="9" id="KW-0963">Cytoplasm</keyword>
<evidence type="ECO:0000313" key="31">
    <source>
        <dbReference type="EMBL" id="NXF82408.1"/>
    </source>
</evidence>
<dbReference type="PRINTS" id="PR00452">
    <property type="entry name" value="SH3DOMAIN"/>
</dbReference>
<protein>
    <recommendedName>
        <fullName evidence="22">F-BAR and double SH3 domains protein 2</fullName>
    </recommendedName>
    <alternativeName>
        <fullName evidence="23">Protein nervous wreck 1</fullName>
    </alternativeName>
    <alternativeName>
        <fullName evidence="24">SH3 multiple domains protein 3</fullName>
    </alternativeName>
</protein>
<feature type="non-terminal residue" evidence="31">
    <location>
        <position position="1"/>
    </location>
</feature>
<dbReference type="GO" id="GO:0005886">
    <property type="term" value="C:plasma membrane"/>
    <property type="evidence" value="ECO:0007669"/>
    <property type="project" value="UniProtKB-SubCell"/>
</dbReference>
<dbReference type="GO" id="GO:0006897">
    <property type="term" value="P:endocytosis"/>
    <property type="evidence" value="ECO:0007669"/>
    <property type="project" value="UniProtKB-KW"/>
</dbReference>
<keyword evidence="12" id="KW-0677">Repeat</keyword>
<dbReference type="Pfam" id="PF00611">
    <property type="entry name" value="FCH"/>
    <property type="match status" value="1"/>
</dbReference>
<keyword evidence="8" id="KW-1003">Cell membrane</keyword>
<comment type="subunit">
    <text evidence="21">Homodimer. Interacts (via SH3 domain 2) with ITSN1 (via SH3 domain 4). Recruited to clathrin-coated pits during a mid-to-late stage of assembly via interaction with ITSN1. Interacts (via SH3 domain 1) with WASL. Interacts with WAS. Interacts with CASK and MAGI1. CASK inhibits interaction with MAGI1.</text>
</comment>
<evidence type="ECO:0000256" key="16">
    <source>
        <dbReference type="ARBA" id="ARBA00023121"/>
    </source>
</evidence>
<proteinExistence type="predicted"/>
<dbReference type="GO" id="GO:0015031">
    <property type="term" value="P:protein transport"/>
    <property type="evidence" value="ECO:0007669"/>
    <property type="project" value="UniProtKB-KW"/>
</dbReference>
<dbReference type="InterPro" id="IPR035460">
    <property type="entry name" value="FCHSD_SH3_1"/>
</dbReference>
<evidence type="ECO:0000313" key="32">
    <source>
        <dbReference type="Proteomes" id="UP000588334"/>
    </source>
</evidence>
<dbReference type="GO" id="GO:0051495">
    <property type="term" value="P:positive regulation of cytoskeleton organization"/>
    <property type="evidence" value="ECO:0007669"/>
    <property type="project" value="UniProtKB-ARBA"/>
</dbReference>
<evidence type="ECO:0000256" key="18">
    <source>
        <dbReference type="ARBA" id="ARBA00023176"/>
    </source>
</evidence>
<evidence type="ECO:0000256" key="6">
    <source>
        <dbReference type="ARBA" id="ARBA00022443"/>
    </source>
</evidence>
<reference evidence="31 32" key="1">
    <citation type="submission" date="2019-09" db="EMBL/GenBank/DDBJ databases">
        <title>Bird 10,000 Genomes (B10K) Project - Family phase.</title>
        <authorList>
            <person name="Zhang G."/>
        </authorList>
    </citation>
    <scope>NUCLEOTIDE SEQUENCE [LARGE SCALE GENOMIC DNA]</scope>
    <source>
        <strain evidence="31">B10K-DU-001-03</strain>
        <tissue evidence="31">Muscle</tissue>
    </source>
</reference>
<evidence type="ECO:0000256" key="12">
    <source>
        <dbReference type="ARBA" id="ARBA00022737"/>
    </source>
</evidence>
<dbReference type="InterPro" id="IPR027267">
    <property type="entry name" value="AH/BAR_dom_sf"/>
</dbReference>
<keyword evidence="17" id="KW-0472">Membrane</keyword>
<evidence type="ECO:0000256" key="17">
    <source>
        <dbReference type="ARBA" id="ARBA00023136"/>
    </source>
</evidence>
<dbReference type="CDD" id="cd07677">
    <property type="entry name" value="F-BAR_FCHSD2"/>
    <property type="match status" value="1"/>
</dbReference>
<dbReference type="InterPro" id="IPR034934">
    <property type="entry name" value="FCHSD2_F-BAR_dom"/>
</dbReference>
<evidence type="ECO:0000256" key="11">
    <source>
        <dbReference type="ARBA" id="ARBA00022583"/>
    </source>
</evidence>
<evidence type="ECO:0000256" key="14">
    <source>
        <dbReference type="ARBA" id="ARBA00022949"/>
    </source>
</evidence>
<evidence type="ECO:0000256" key="4">
    <source>
        <dbReference type="ARBA" id="ARBA00004600"/>
    </source>
</evidence>
<dbReference type="SUPFAM" id="SSF50044">
    <property type="entry name" value="SH3-domain"/>
    <property type="match status" value="2"/>
</dbReference>
<dbReference type="InterPro" id="IPR001060">
    <property type="entry name" value="FCH_dom"/>
</dbReference>
<dbReference type="PANTHER" id="PTHR15735">
    <property type="entry name" value="FCH AND DOUBLE SH3 DOMAINS PROTEIN"/>
    <property type="match status" value="1"/>
</dbReference>
<dbReference type="Pfam" id="PF14604">
    <property type="entry name" value="SH3_9"/>
    <property type="match status" value="1"/>
</dbReference>
<keyword evidence="15 26" id="KW-0175">Coiled coil</keyword>
<evidence type="ECO:0000259" key="30">
    <source>
        <dbReference type="PROSITE" id="PS51741"/>
    </source>
</evidence>
<evidence type="ECO:0000256" key="5">
    <source>
        <dbReference type="ARBA" id="ARBA00004645"/>
    </source>
</evidence>
<dbReference type="CDD" id="cd11894">
    <property type="entry name" value="SH3_FCHSD2_2"/>
    <property type="match status" value="1"/>
</dbReference>
<keyword evidence="18" id="KW-0168">Coated pit</keyword>
<keyword evidence="14" id="KW-0965">Cell junction</keyword>
<dbReference type="GO" id="GO:0032420">
    <property type="term" value="C:stereocilium"/>
    <property type="evidence" value="ECO:0007669"/>
    <property type="project" value="UniProtKB-SubCell"/>
</dbReference>
<evidence type="ECO:0000256" key="3">
    <source>
        <dbReference type="ARBA" id="ARBA00004496"/>
    </source>
</evidence>
<dbReference type="FunFam" id="2.30.30.40:FF:000060">
    <property type="entry name" value="FCH and double SH3 domains protein 2"/>
    <property type="match status" value="1"/>
</dbReference>
<dbReference type="InterPro" id="IPR036028">
    <property type="entry name" value="SH3-like_dom_sf"/>
</dbReference>
<dbReference type="Gene3D" id="2.30.30.40">
    <property type="entry name" value="SH3 Domains"/>
    <property type="match status" value="2"/>
</dbReference>
<dbReference type="InterPro" id="IPR035556">
    <property type="entry name" value="FCHSD2_SH3_2"/>
</dbReference>
<dbReference type="GO" id="GO:1902905">
    <property type="term" value="P:positive regulation of supramolecular fiber organization"/>
    <property type="evidence" value="ECO:0007669"/>
    <property type="project" value="UniProtKB-ARBA"/>
</dbReference>
<evidence type="ECO:0000256" key="19">
    <source>
        <dbReference type="ARBA" id="ARBA00023273"/>
    </source>
</evidence>